<sequence length="74" mass="8501">MFPPSVFLSDIYHFPLQILECLTNKRNINEVPRWMILHQHIKDDMIFSKLIFSQQAPGEPDASYILIAQKGSAG</sequence>
<dbReference type="EMBL" id="GBRH01173167">
    <property type="protein sequence ID" value="JAE24729.1"/>
    <property type="molecule type" value="Transcribed_RNA"/>
</dbReference>
<dbReference type="AlphaFoldDB" id="A0A0A9GMV1"/>
<reference evidence="1" key="2">
    <citation type="journal article" date="2015" name="Data Brief">
        <title>Shoot transcriptome of the giant reed, Arundo donax.</title>
        <authorList>
            <person name="Barrero R.A."/>
            <person name="Guerrero F.D."/>
            <person name="Moolhuijzen P."/>
            <person name="Goolsby J.A."/>
            <person name="Tidwell J."/>
            <person name="Bellgard S.E."/>
            <person name="Bellgard M.I."/>
        </authorList>
    </citation>
    <scope>NUCLEOTIDE SEQUENCE</scope>
    <source>
        <tissue evidence="1">Shoot tissue taken approximately 20 cm above the soil surface</tissue>
    </source>
</reference>
<name>A0A0A9GMV1_ARUDO</name>
<accession>A0A0A9GMV1</accession>
<protein>
    <submittedName>
        <fullName evidence="1">Uncharacterized protein</fullName>
    </submittedName>
</protein>
<reference evidence="1" key="1">
    <citation type="submission" date="2014-09" db="EMBL/GenBank/DDBJ databases">
        <authorList>
            <person name="Magalhaes I.L.F."/>
            <person name="Oliveira U."/>
            <person name="Santos F.R."/>
            <person name="Vidigal T.H.D.A."/>
            <person name="Brescovit A.D."/>
            <person name="Santos A.J."/>
        </authorList>
    </citation>
    <scope>NUCLEOTIDE SEQUENCE</scope>
    <source>
        <tissue evidence="1">Shoot tissue taken approximately 20 cm above the soil surface</tissue>
    </source>
</reference>
<proteinExistence type="predicted"/>
<evidence type="ECO:0000313" key="1">
    <source>
        <dbReference type="EMBL" id="JAE24729.1"/>
    </source>
</evidence>
<organism evidence="1">
    <name type="scientific">Arundo donax</name>
    <name type="common">Giant reed</name>
    <name type="synonym">Donax arundinaceus</name>
    <dbReference type="NCBI Taxonomy" id="35708"/>
    <lineage>
        <taxon>Eukaryota</taxon>
        <taxon>Viridiplantae</taxon>
        <taxon>Streptophyta</taxon>
        <taxon>Embryophyta</taxon>
        <taxon>Tracheophyta</taxon>
        <taxon>Spermatophyta</taxon>
        <taxon>Magnoliopsida</taxon>
        <taxon>Liliopsida</taxon>
        <taxon>Poales</taxon>
        <taxon>Poaceae</taxon>
        <taxon>PACMAD clade</taxon>
        <taxon>Arundinoideae</taxon>
        <taxon>Arundineae</taxon>
        <taxon>Arundo</taxon>
    </lineage>
</organism>